<evidence type="ECO:0000313" key="2">
    <source>
        <dbReference type="Proteomes" id="UP000050920"/>
    </source>
</evidence>
<name>A0A0R2NNA4_9LACO</name>
<keyword evidence="2" id="KW-1185">Reference proteome</keyword>
<comment type="caution">
    <text evidence="1">The sequence shown here is derived from an EMBL/GenBank/DDBJ whole genome shotgun (WGS) entry which is preliminary data.</text>
</comment>
<dbReference type="Proteomes" id="UP000050920">
    <property type="component" value="Unassembled WGS sequence"/>
</dbReference>
<accession>A0A0R2NNA4</accession>
<evidence type="ECO:0000313" key="1">
    <source>
        <dbReference type="EMBL" id="KRO26844.1"/>
    </source>
</evidence>
<dbReference type="AlphaFoldDB" id="A0A0R2NNA4"/>
<proteinExistence type="predicted"/>
<protein>
    <submittedName>
        <fullName evidence="1">Uncharacterized protein</fullName>
    </submittedName>
</protein>
<sequence length="94" mass="10793">MTIMTPNETFSFLEKAHILPTTKYDWRPFTATAIYVETPGNRFVYRLDLTARTVTVFKADPRNELSEHFTPDHTINLTPAQMALLQQPGEPVLQ</sequence>
<organism evidence="1 2">
    <name type="scientific">Lactiplantibacillus fabifermentans DSM 21115</name>
    <dbReference type="NCBI Taxonomy" id="1413187"/>
    <lineage>
        <taxon>Bacteria</taxon>
        <taxon>Bacillati</taxon>
        <taxon>Bacillota</taxon>
        <taxon>Bacilli</taxon>
        <taxon>Lactobacillales</taxon>
        <taxon>Lactobacillaceae</taxon>
        <taxon>Lactiplantibacillus</taxon>
    </lineage>
</organism>
<gene>
    <name evidence="1" type="ORF">DY78_GL000528</name>
</gene>
<dbReference type="EMBL" id="AYGX02000102">
    <property type="protein sequence ID" value="KRO26844.1"/>
    <property type="molecule type" value="Genomic_DNA"/>
</dbReference>
<reference evidence="1 2" key="1">
    <citation type="journal article" date="2015" name="Genome Announc.">
        <title>Expanding the biotechnology potential of lactobacilli through comparative genomics of 213 strains and associated genera.</title>
        <authorList>
            <person name="Sun Z."/>
            <person name="Harris H.M."/>
            <person name="McCann A."/>
            <person name="Guo C."/>
            <person name="Argimon S."/>
            <person name="Zhang W."/>
            <person name="Yang X."/>
            <person name="Jeffery I.B."/>
            <person name="Cooney J.C."/>
            <person name="Kagawa T.F."/>
            <person name="Liu W."/>
            <person name="Song Y."/>
            <person name="Salvetti E."/>
            <person name="Wrobel A."/>
            <person name="Rasinkangas P."/>
            <person name="Parkhill J."/>
            <person name="Rea M.C."/>
            <person name="O'Sullivan O."/>
            <person name="Ritari J."/>
            <person name="Douillard F.P."/>
            <person name="Paul Ross R."/>
            <person name="Yang R."/>
            <person name="Briner A.E."/>
            <person name="Felis G.E."/>
            <person name="de Vos W.M."/>
            <person name="Barrangou R."/>
            <person name="Klaenhammer T.R."/>
            <person name="Caufield P.W."/>
            <person name="Cui Y."/>
            <person name="Zhang H."/>
            <person name="O'Toole P.W."/>
        </authorList>
    </citation>
    <scope>NUCLEOTIDE SEQUENCE [LARGE SCALE GENOMIC DNA]</scope>
    <source>
        <strain evidence="1 2">DSM 21115</strain>
    </source>
</reference>